<evidence type="ECO:0000313" key="2">
    <source>
        <dbReference type="Proteomes" id="UP000190648"/>
    </source>
</evidence>
<gene>
    <name evidence="1" type="primary">NPS</name>
    <name evidence="1" type="ORF">AV530_015566</name>
</gene>
<protein>
    <submittedName>
        <fullName evidence="1">Neuropeptide S</fullName>
    </submittedName>
</protein>
<dbReference type="EMBL" id="LSYS01003057">
    <property type="protein sequence ID" value="OPJ84060.1"/>
    <property type="molecule type" value="Genomic_DNA"/>
</dbReference>
<organism evidence="1 2">
    <name type="scientific">Patagioenas fasciata monilis</name>
    <dbReference type="NCBI Taxonomy" id="372326"/>
    <lineage>
        <taxon>Eukaryota</taxon>
        <taxon>Metazoa</taxon>
        <taxon>Chordata</taxon>
        <taxon>Craniata</taxon>
        <taxon>Vertebrata</taxon>
        <taxon>Euteleostomi</taxon>
        <taxon>Archelosauria</taxon>
        <taxon>Archosauria</taxon>
        <taxon>Dinosauria</taxon>
        <taxon>Saurischia</taxon>
        <taxon>Theropoda</taxon>
        <taxon>Coelurosauria</taxon>
        <taxon>Aves</taxon>
        <taxon>Neognathae</taxon>
        <taxon>Neoaves</taxon>
        <taxon>Columbimorphae</taxon>
        <taxon>Columbiformes</taxon>
        <taxon>Columbidae</taxon>
        <taxon>Patagioenas</taxon>
    </lineage>
</organism>
<dbReference type="GO" id="GO:0051968">
    <property type="term" value="P:positive regulation of synaptic transmission, glutamatergic"/>
    <property type="evidence" value="ECO:0007669"/>
    <property type="project" value="TreeGrafter"/>
</dbReference>
<dbReference type="STRING" id="372326.A0A1V4KHW0"/>
<dbReference type="Proteomes" id="UP000190648">
    <property type="component" value="Unassembled WGS sequence"/>
</dbReference>
<dbReference type="GO" id="GO:0045760">
    <property type="term" value="P:positive regulation of action potential"/>
    <property type="evidence" value="ECO:0007669"/>
    <property type="project" value="TreeGrafter"/>
</dbReference>
<dbReference type="Pfam" id="PF14993">
    <property type="entry name" value="Neuropeptide_S"/>
    <property type="match status" value="1"/>
</dbReference>
<name>A0A1V4KHW0_PATFA</name>
<proteinExistence type="predicted"/>
<dbReference type="AlphaFoldDB" id="A0A1V4KHW0"/>
<dbReference type="GO" id="GO:0005576">
    <property type="term" value="C:extracellular region"/>
    <property type="evidence" value="ECO:0007669"/>
    <property type="project" value="InterPro"/>
</dbReference>
<evidence type="ECO:0000313" key="1">
    <source>
        <dbReference type="EMBL" id="OPJ84060.1"/>
    </source>
</evidence>
<dbReference type="GO" id="GO:0007218">
    <property type="term" value="P:neuropeptide signaling pathway"/>
    <property type="evidence" value="ECO:0007669"/>
    <property type="project" value="UniProtKB-KW"/>
</dbReference>
<dbReference type="OrthoDB" id="9877592at2759"/>
<dbReference type="PANTHER" id="PTHR36679">
    <property type="entry name" value="NEUROPEPTIDE S"/>
    <property type="match status" value="1"/>
</dbReference>
<dbReference type="InterPro" id="IPR028138">
    <property type="entry name" value="Neuropeptide_S"/>
</dbReference>
<accession>A0A1V4KHW0</accession>
<keyword evidence="1" id="KW-0527">Neuropeptide</keyword>
<keyword evidence="2" id="KW-1185">Reference proteome</keyword>
<dbReference type="GO" id="GO:0032230">
    <property type="term" value="P:positive regulation of synaptic transmission, GABAergic"/>
    <property type="evidence" value="ECO:0007669"/>
    <property type="project" value="TreeGrafter"/>
</dbReference>
<reference evidence="1 2" key="1">
    <citation type="submission" date="2016-02" db="EMBL/GenBank/DDBJ databases">
        <title>Band-tailed pigeon sequencing and assembly.</title>
        <authorList>
            <person name="Soares A.E."/>
            <person name="Novak B.J."/>
            <person name="Rice E.S."/>
            <person name="O'Connell B."/>
            <person name="Chang D."/>
            <person name="Weber S."/>
            <person name="Shapiro B."/>
        </authorList>
    </citation>
    <scope>NUCLEOTIDE SEQUENCE [LARGE SCALE GENOMIC DNA]</scope>
    <source>
        <strain evidence="1">BTP2013</strain>
        <tissue evidence="1">Blood</tissue>
    </source>
</reference>
<sequence length="131" mass="15112">MLKSMQVKLCFRSVDLNDICVLGLPRCPFHDIDSQQAGKSRGEERCTEQLQTWQERLPFKFKSSNPFYLNCQLYGKSDYCLVLLSNCLAKVGRNDEPAFLKPYLEMLFNKRSFRNGVGSGIKKTSFRRAKS</sequence>
<comment type="caution">
    <text evidence="1">The sequence shown here is derived from an EMBL/GenBank/DDBJ whole genome shotgun (WGS) entry which is preliminary data.</text>
</comment>
<dbReference type="PANTHER" id="PTHR36679:SF1">
    <property type="entry name" value="NEUROPEPTIDE S"/>
    <property type="match status" value="1"/>
</dbReference>